<dbReference type="Pfam" id="PF13780">
    <property type="entry name" value="DUF4176"/>
    <property type="match status" value="1"/>
</dbReference>
<dbReference type="AlphaFoldDB" id="A0A828ZNG3"/>
<gene>
    <name evidence="1" type="ORF">OIE_05607</name>
</gene>
<reference evidence="1 2" key="1">
    <citation type="submission" date="2012-12" db="EMBL/GenBank/DDBJ databases">
        <title>The Genome Sequence of Enterococcus faecium E1590.</title>
        <authorList>
            <consortium name="The Broad Institute Genome Sequencing Platform"/>
            <consortium name="The Broad Institute Genome Sequencing Center for Infectious Disease"/>
            <person name="Earl A.M."/>
            <person name="Gilmore M.S."/>
            <person name="van Schaik W."/>
            <person name="Lebreton F."/>
            <person name="Willems R.J."/>
            <person name="Walker B."/>
            <person name="Young S.K."/>
            <person name="Zeng Q."/>
            <person name="Gargeya S."/>
            <person name="Fitzgerald M."/>
            <person name="Haas B."/>
            <person name="Abouelleil A."/>
            <person name="Alvarado L."/>
            <person name="Arachchi H.M."/>
            <person name="Berlin A.M."/>
            <person name="Chapman S.B."/>
            <person name="Dewar J."/>
            <person name="Goldberg J."/>
            <person name="Griggs A."/>
            <person name="Gujja S."/>
            <person name="Hansen M."/>
            <person name="Howarth C."/>
            <person name="Imamovic A."/>
            <person name="Larimer J."/>
            <person name="McCowan C."/>
            <person name="Murphy C."/>
            <person name="Neiman D."/>
            <person name="Pearson M."/>
            <person name="Priest M."/>
            <person name="Roberts A."/>
            <person name="Saif S."/>
            <person name="Shea T."/>
            <person name="Sisk P."/>
            <person name="Sykes S."/>
            <person name="Wortman J."/>
            <person name="Nusbaum C."/>
            <person name="Birren B."/>
        </authorList>
    </citation>
    <scope>NUCLEOTIDE SEQUENCE [LARGE SCALE GENOMIC DNA]</scope>
    <source>
        <strain evidence="1 2">E1590</strain>
    </source>
</reference>
<dbReference type="Proteomes" id="UP000010553">
    <property type="component" value="Unassembled WGS sequence"/>
</dbReference>
<accession>A0A828ZNG3</accession>
<evidence type="ECO:0000313" key="2">
    <source>
        <dbReference type="Proteomes" id="UP000010553"/>
    </source>
</evidence>
<evidence type="ECO:0008006" key="3">
    <source>
        <dbReference type="Google" id="ProtNLM"/>
    </source>
</evidence>
<sequence length="214" mass="24595">MDQQQKELWVTALTSSNLAEQETIPLLSELGLIFGGQPQLAQKVYRSFINQETSYEHKPRIGAIIHVAFDYEAGSVSFDWLKKQVSLTFSNFKYFMGLIDVIFTEIYPIGTIVELDEELLKDEIKGLFTIGELGLFVSIQGRKLTIPETQMFIDYVGSLWPFGLQAEVAPIYFNTMMIKKVIAEGPTNRYEEKYAYEVLRKRLVQEAKYSCTYL</sequence>
<comment type="caution">
    <text evidence="1">The sequence shown here is derived from an EMBL/GenBank/DDBJ whole genome shotgun (WGS) entry which is preliminary data.</text>
</comment>
<dbReference type="RefSeq" id="WP_002335279.1">
    <property type="nucleotide sequence ID" value="NZ_KB029694.1"/>
</dbReference>
<evidence type="ECO:0000313" key="1">
    <source>
        <dbReference type="EMBL" id="ELB00825.1"/>
    </source>
</evidence>
<dbReference type="InterPro" id="IPR025233">
    <property type="entry name" value="DUF4176"/>
</dbReference>
<protein>
    <recommendedName>
        <fullName evidence="3">DUF4176 domain-containing protein</fullName>
    </recommendedName>
</protein>
<organism evidence="1 2">
    <name type="scientific">Enterococcus faecium EnGen0003</name>
    <dbReference type="NCBI Taxonomy" id="1138901"/>
    <lineage>
        <taxon>Bacteria</taxon>
        <taxon>Bacillati</taxon>
        <taxon>Bacillota</taxon>
        <taxon>Bacilli</taxon>
        <taxon>Lactobacillales</taxon>
        <taxon>Enterococcaceae</taxon>
        <taxon>Enterococcus</taxon>
    </lineage>
</organism>
<proteinExistence type="predicted"/>
<name>A0A828ZNG3_ENTFC</name>
<dbReference type="EMBL" id="AHXC01000010">
    <property type="protein sequence ID" value="ELB00825.1"/>
    <property type="molecule type" value="Genomic_DNA"/>
</dbReference>